<feature type="region of interest" description="Disordered" evidence="1">
    <location>
        <begin position="151"/>
        <end position="177"/>
    </location>
</feature>
<feature type="compositionally biased region" description="Low complexity" evidence="1">
    <location>
        <begin position="117"/>
        <end position="127"/>
    </location>
</feature>
<dbReference type="EMBL" id="CP036526">
    <property type="protein sequence ID" value="QDT09002.1"/>
    <property type="molecule type" value="Genomic_DNA"/>
</dbReference>
<evidence type="ECO:0008006" key="5">
    <source>
        <dbReference type="Google" id="ProtNLM"/>
    </source>
</evidence>
<feature type="region of interest" description="Disordered" evidence="1">
    <location>
        <begin position="103"/>
        <end position="137"/>
    </location>
</feature>
<feature type="region of interest" description="Disordered" evidence="1">
    <location>
        <begin position="61"/>
        <end position="82"/>
    </location>
</feature>
<evidence type="ECO:0000256" key="1">
    <source>
        <dbReference type="SAM" id="MobiDB-lite"/>
    </source>
</evidence>
<gene>
    <name evidence="3" type="ORF">K239x_09450</name>
</gene>
<proteinExistence type="predicted"/>
<feature type="compositionally biased region" description="Gly residues" evidence="1">
    <location>
        <begin position="128"/>
        <end position="137"/>
    </location>
</feature>
<evidence type="ECO:0000313" key="3">
    <source>
        <dbReference type="EMBL" id="QDT09002.1"/>
    </source>
</evidence>
<reference evidence="3 4" key="1">
    <citation type="submission" date="2019-02" db="EMBL/GenBank/DDBJ databases">
        <title>Deep-cultivation of Planctomycetes and their phenomic and genomic characterization uncovers novel biology.</title>
        <authorList>
            <person name="Wiegand S."/>
            <person name="Jogler M."/>
            <person name="Boedeker C."/>
            <person name="Pinto D."/>
            <person name="Vollmers J."/>
            <person name="Rivas-Marin E."/>
            <person name="Kohn T."/>
            <person name="Peeters S.H."/>
            <person name="Heuer A."/>
            <person name="Rast P."/>
            <person name="Oberbeckmann S."/>
            <person name="Bunk B."/>
            <person name="Jeske O."/>
            <person name="Meyerdierks A."/>
            <person name="Storesund J.E."/>
            <person name="Kallscheuer N."/>
            <person name="Luecker S."/>
            <person name="Lage O.M."/>
            <person name="Pohl T."/>
            <person name="Merkel B.J."/>
            <person name="Hornburger P."/>
            <person name="Mueller R.-W."/>
            <person name="Bruemmer F."/>
            <person name="Labrenz M."/>
            <person name="Spormann A.M."/>
            <person name="Op den Camp H."/>
            <person name="Overmann J."/>
            <person name="Amann R."/>
            <person name="Jetten M.S.M."/>
            <person name="Mascher T."/>
            <person name="Medema M.H."/>
            <person name="Devos D.P."/>
            <person name="Kaster A.-K."/>
            <person name="Ovreas L."/>
            <person name="Rohde M."/>
            <person name="Galperin M.Y."/>
            <person name="Jogler C."/>
        </authorList>
    </citation>
    <scope>NUCLEOTIDE SEQUENCE [LARGE SCALE GENOMIC DNA]</scope>
    <source>
        <strain evidence="3 4">K23_9</strain>
    </source>
</reference>
<accession>A0A517NPE7</accession>
<keyword evidence="2" id="KW-0732">Signal</keyword>
<dbReference type="Proteomes" id="UP000319817">
    <property type="component" value="Chromosome"/>
</dbReference>
<evidence type="ECO:0000313" key="4">
    <source>
        <dbReference type="Proteomes" id="UP000319817"/>
    </source>
</evidence>
<sequence precursor="true">MSYLRVCAYSVAVAAVLSFSSTADAGGSSGGSSGGMSTGSSGGGGLFSGLRARLASRGCGGSSGGRIGMGSSGGSSGGITLGSTGGSSGGGGLLARLKARRSSGSCGGSTGSGSSGGYVAARSASSGGSVGSGSSGGRVGPLKNLIAKLRARRSSGSSGGSSGGYVSSGSSGGSSGGSSYIATPVSYSAPITYSQPVQTISYGASADSYESPVIQSSYDAYSPVGETIIDGGYDSGVILDSGSSVLESGSIIDSAPINTGASIDTSGQSVSHEVRKPAIDSDAALLTVAVPNDSAKVTVNGHATKSSGSVRQFMSRGLEDGFVYTYVVKVEYDFDGQPTTDSKEVKLRPGQTEQVVFDAQQTTAKPATEDTTVVEAQPVTTVVKLHVPSGATVNLAGTDTNGKGAIRTFRTKSLKAGESWKDYTVRVTATVGGQEVSKEQTVNVAAGSTIELSFDFDAADVAKN</sequence>
<dbReference type="RefSeq" id="WP_419189668.1">
    <property type="nucleotide sequence ID" value="NZ_CP036526.1"/>
</dbReference>
<dbReference type="InterPro" id="IPR017460">
    <property type="entry name" value="CHP03000_planctomycetes"/>
</dbReference>
<feature type="compositionally biased region" description="Gly residues" evidence="1">
    <location>
        <begin position="105"/>
        <end position="116"/>
    </location>
</feature>
<evidence type="ECO:0000256" key="2">
    <source>
        <dbReference type="SAM" id="SignalP"/>
    </source>
</evidence>
<organism evidence="3 4">
    <name type="scientific">Stieleria marina</name>
    <dbReference type="NCBI Taxonomy" id="1930275"/>
    <lineage>
        <taxon>Bacteria</taxon>
        <taxon>Pseudomonadati</taxon>
        <taxon>Planctomycetota</taxon>
        <taxon>Planctomycetia</taxon>
        <taxon>Pirellulales</taxon>
        <taxon>Pirellulaceae</taxon>
        <taxon>Stieleria</taxon>
    </lineage>
</organism>
<dbReference type="NCBIfam" id="TIGR03000">
    <property type="entry name" value="plancto_dom_1"/>
    <property type="match status" value="2"/>
</dbReference>
<feature type="signal peptide" evidence="2">
    <location>
        <begin position="1"/>
        <end position="25"/>
    </location>
</feature>
<protein>
    <recommendedName>
        <fullName evidence="5">TIGR03000 domain-containing protein</fullName>
    </recommendedName>
</protein>
<dbReference type="AlphaFoldDB" id="A0A517NPE7"/>
<feature type="chain" id="PRO_5021697261" description="TIGR03000 domain-containing protein" evidence="2">
    <location>
        <begin position="26"/>
        <end position="464"/>
    </location>
</feature>
<name>A0A517NPE7_9BACT</name>
<keyword evidence="4" id="KW-1185">Reference proteome</keyword>